<dbReference type="OrthoDB" id="6344411at2759"/>
<comment type="caution">
    <text evidence="2">The sequence shown here is derived from an EMBL/GenBank/DDBJ whole genome shotgun (WGS) entry which is preliminary data.</text>
</comment>
<dbReference type="Gene3D" id="2.100.10.20">
    <property type="entry name" value="Vitelline membrane outer layer protein I (VOMI)"/>
    <property type="match status" value="1"/>
</dbReference>
<organism evidence="2 3">
    <name type="scientific">Danionella cerebrum</name>
    <dbReference type="NCBI Taxonomy" id="2873325"/>
    <lineage>
        <taxon>Eukaryota</taxon>
        <taxon>Metazoa</taxon>
        <taxon>Chordata</taxon>
        <taxon>Craniata</taxon>
        <taxon>Vertebrata</taxon>
        <taxon>Euteleostomi</taxon>
        <taxon>Actinopterygii</taxon>
        <taxon>Neopterygii</taxon>
        <taxon>Teleostei</taxon>
        <taxon>Ostariophysi</taxon>
        <taxon>Cypriniformes</taxon>
        <taxon>Danionidae</taxon>
        <taxon>Danioninae</taxon>
        <taxon>Danionella</taxon>
    </lineage>
</organism>
<dbReference type="InterPro" id="IPR005515">
    <property type="entry name" value="VOMI"/>
</dbReference>
<reference evidence="2 3" key="1">
    <citation type="journal article" date="2019" name="Sci. Data">
        <title>Hybrid genome assembly and annotation of Danionella translucida.</title>
        <authorList>
            <person name="Kadobianskyi M."/>
            <person name="Schulze L."/>
            <person name="Schuelke M."/>
            <person name="Judkewitz B."/>
        </authorList>
    </citation>
    <scope>NUCLEOTIDE SEQUENCE [LARGE SCALE GENOMIC DNA]</scope>
    <source>
        <strain evidence="2 3">Bolton</strain>
    </source>
</reference>
<feature type="compositionally biased region" description="Low complexity" evidence="1">
    <location>
        <begin position="319"/>
        <end position="328"/>
    </location>
</feature>
<dbReference type="STRING" id="623744.A0A553R4M5"/>
<feature type="region of interest" description="Disordered" evidence="1">
    <location>
        <begin position="307"/>
        <end position="334"/>
    </location>
</feature>
<evidence type="ECO:0000313" key="2">
    <source>
        <dbReference type="EMBL" id="TRY97139.1"/>
    </source>
</evidence>
<dbReference type="EMBL" id="SRMA01025241">
    <property type="protein sequence ID" value="TRY97139.1"/>
    <property type="molecule type" value="Genomic_DNA"/>
</dbReference>
<evidence type="ECO:0000313" key="3">
    <source>
        <dbReference type="Proteomes" id="UP000316079"/>
    </source>
</evidence>
<evidence type="ECO:0000256" key="1">
    <source>
        <dbReference type="SAM" id="MobiDB-lite"/>
    </source>
</evidence>
<evidence type="ECO:0008006" key="4">
    <source>
        <dbReference type="Google" id="ProtNLM"/>
    </source>
</evidence>
<dbReference type="AlphaFoldDB" id="A0A553R4M5"/>
<protein>
    <recommendedName>
        <fullName evidence="4">Vitelline membrane outer layer protein 1 homolog</fullName>
    </recommendedName>
</protein>
<dbReference type="PANTHER" id="PTHR35079">
    <property type="entry name" value="LUNG ADENOMA SUSCEPTIBILITY PROTEIN 2"/>
    <property type="match status" value="1"/>
</dbReference>
<keyword evidence="3" id="KW-1185">Reference proteome</keyword>
<proteinExistence type="predicted"/>
<dbReference type="PANTHER" id="PTHR35079:SF1">
    <property type="entry name" value="LUNG ADENOMA SUSCEPTIBILITY PROTEIN 2"/>
    <property type="match status" value="1"/>
</dbReference>
<sequence>MASEEHLSSPESSITSLLASSGRLQSSFTPEPASCIRYRDKPYSSATEALDAYISDYQRSLSAGRILLPKETPKAHSQKNRDVLRSSLTDGELNVLNLPARRRDPDQLSLTTDDLLTLPIDGSLPVTRTSALVSRSGFAPMGASFKYSPWSRSRPPRCHLNQSIWKTINVDDLQRTPSANQTLASRSPTHWMTNQRSEMGFSDLKYPLWPKRHEDAGSYVQKSDPPSHPRIPSWVGELEEERAHTKDGSVDYLMLGVKQMLNSTPLSKNVNKLDRSRDTEEVLDADRSWDDPLVTFKSPVPVGLAEEHPSHQELQGRKSAGASCSSEYSSRKHPGPVEALKHMLFRLQDVQHEMGPTLTPHLQLHEDTDAPEPLEKARESHVPSPKHSRKPNIFFTVAAPALLWALEPTLTPLDPHFPLGHYPGHQKWKSWMQEAESRCRALHHLRRLKALVDDMNERKSRAEHAGIVTRRQNAPDSWTLDLDRAVFRGHCPPEAQISSSRSMQQLLSLSLAFLLLLSGVCSSSSGRPPRSISRSFRSLLRVHNGMRWGSWGQKEMCPGGTYAAGFSLKVAGMWESLLVGDNTALNGIRLHCIDPSKRSSGPYDDYATVQSDVGSWGKWSDIKWCLRGLLTSFQLRVEPYRGTWDDTAANNIRFNCTGNEEELLGSGTSWGDWGDWSDSCGGKGICGIETMVEEPQGVGDDTALNDVRMFCCD</sequence>
<gene>
    <name evidence="2" type="ORF">DNTS_032792</name>
</gene>
<dbReference type="SUPFAM" id="SSF51092">
    <property type="entry name" value="Vitelline membrane outer protein-I (VMO-I)"/>
    <property type="match status" value="1"/>
</dbReference>
<dbReference type="InterPro" id="IPR036706">
    <property type="entry name" value="VOMI_sf"/>
</dbReference>
<accession>A0A553R4M5</accession>
<feature type="compositionally biased region" description="Basic and acidic residues" evidence="1">
    <location>
        <begin position="307"/>
        <end position="316"/>
    </location>
</feature>
<name>A0A553R4M5_9TELE</name>
<dbReference type="Proteomes" id="UP000316079">
    <property type="component" value="Unassembled WGS sequence"/>
</dbReference>
<dbReference type="Pfam" id="PF03762">
    <property type="entry name" value="VOMI"/>
    <property type="match status" value="1"/>
</dbReference>
<dbReference type="CDD" id="cd00220">
    <property type="entry name" value="VMO-I"/>
    <property type="match status" value="1"/>
</dbReference>
<dbReference type="InterPro" id="IPR052679">
    <property type="entry name" value="Cell_Prolif_Regulator"/>
</dbReference>